<evidence type="ECO:0008006" key="3">
    <source>
        <dbReference type="Google" id="ProtNLM"/>
    </source>
</evidence>
<evidence type="ECO:0000313" key="2">
    <source>
        <dbReference type="Proteomes" id="UP000663874"/>
    </source>
</evidence>
<comment type="caution">
    <text evidence="1">The sequence shown here is derived from an EMBL/GenBank/DDBJ whole genome shotgun (WGS) entry which is preliminary data.</text>
</comment>
<dbReference type="Proteomes" id="UP000663874">
    <property type="component" value="Unassembled WGS sequence"/>
</dbReference>
<evidence type="ECO:0000313" key="1">
    <source>
        <dbReference type="EMBL" id="CAF4211508.1"/>
    </source>
</evidence>
<proteinExistence type="predicted"/>
<dbReference type="AlphaFoldDB" id="A0A820BTX2"/>
<dbReference type="EMBL" id="CAJOBE010017480">
    <property type="protein sequence ID" value="CAF4211508.1"/>
    <property type="molecule type" value="Genomic_DNA"/>
</dbReference>
<name>A0A820BTX2_9BILA</name>
<reference evidence="1" key="1">
    <citation type="submission" date="2021-02" db="EMBL/GenBank/DDBJ databases">
        <authorList>
            <person name="Nowell W R."/>
        </authorList>
    </citation>
    <scope>NUCLEOTIDE SEQUENCE</scope>
</reference>
<sequence length="162" mass="19001">MIPVGRNVTCLLDLPDKVFLFICRYLLSAYVRYSFYTSSRPELRFHSLISDYYTRINLDQINNNEYIYLASLFCNLSNPLQSESLILSNAHVTCLTKHYFTNIPMNLIQSIFTNLKSLTLINCSEEDFLFIYTYNTNMKPLEYLHVTVRKHAENQSIDLTDI</sequence>
<gene>
    <name evidence="1" type="ORF">FNK824_LOCUS36795</name>
</gene>
<protein>
    <recommendedName>
        <fullName evidence="3">F-box domain-containing protein</fullName>
    </recommendedName>
</protein>
<organism evidence="1 2">
    <name type="scientific">Rotaria sordida</name>
    <dbReference type="NCBI Taxonomy" id="392033"/>
    <lineage>
        <taxon>Eukaryota</taxon>
        <taxon>Metazoa</taxon>
        <taxon>Spiralia</taxon>
        <taxon>Gnathifera</taxon>
        <taxon>Rotifera</taxon>
        <taxon>Eurotatoria</taxon>
        <taxon>Bdelloidea</taxon>
        <taxon>Philodinida</taxon>
        <taxon>Philodinidae</taxon>
        <taxon>Rotaria</taxon>
    </lineage>
</organism>
<accession>A0A820BTX2</accession>